<dbReference type="InterPro" id="IPR057746">
    <property type="entry name" value="CpnT-like_N"/>
</dbReference>
<dbReference type="AlphaFoldDB" id="A0A370IBV9"/>
<reference evidence="2 3" key="1">
    <citation type="submission" date="2018-07" db="EMBL/GenBank/DDBJ databases">
        <title>Genomic Encyclopedia of Type Strains, Phase IV (KMG-IV): sequencing the most valuable type-strain genomes for metagenomic binning, comparative biology and taxonomic classification.</title>
        <authorList>
            <person name="Goeker M."/>
        </authorList>
    </citation>
    <scope>NUCLEOTIDE SEQUENCE [LARGE SCALE GENOMIC DNA]</scope>
    <source>
        <strain evidence="2 3">DSM 44290</strain>
    </source>
</reference>
<gene>
    <name evidence="2" type="ORF">DFR76_102619</name>
</gene>
<dbReference type="Proteomes" id="UP000254869">
    <property type="component" value="Unassembled WGS sequence"/>
</dbReference>
<dbReference type="EMBL" id="QQBC01000002">
    <property type="protein sequence ID" value="RDI68218.1"/>
    <property type="molecule type" value="Genomic_DNA"/>
</dbReference>
<organism evidence="2 3">
    <name type="scientific">Nocardia pseudobrasiliensis</name>
    <dbReference type="NCBI Taxonomy" id="45979"/>
    <lineage>
        <taxon>Bacteria</taxon>
        <taxon>Bacillati</taxon>
        <taxon>Actinomycetota</taxon>
        <taxon>Actinomycetes</taxon>
        <taxon>Mycobacteriales</taxon>
        <taxon>Nocardiaceae</taxon>
        <taxon>Nocardia</taxon>
    </lineage>
</organism>
<keyword evidence="3" id="KW-1185">Reference proteome</keyword>
<dbReference type="RefSeq" id="WP_067992979.1">
    <property type="nucleotide sequence ID" value="NZ_QQBC01000002.1"/>
</dbReference>
<feature type="domain" description="Outer membrane channel protein CpnT-like N-terminal" evidence="1">
    <location>
        <begin position="6"/>
        <end position="146"/>
    </location>
</feature>
<accession>A0A370IBV9</accession>
<dbReference type="Pfam" id="PF25547">
    <property type="entry name" value="WXG100_2"/>
    <property type="match status" value="1"/>
</dbReference>
<sequence>MSLYLPPELRWLGWIAGGAWPDGDEDKIWAVANAYKQAGEALRKLTPEIEDVKRTAVSAYPEGAGGDKISALFDQMLSGDQSMDSLARFMDQISDAIEEFGASVQAAKLMTILSLVALALEILWAWRFPPTAPAEEAAAEMATQIAVRRMEVQIQKRIAAQALSAFAKFANLGKGWAVKILEGALISGGLDAVVQVSQMGPGGHRKHFNWKEFGTSVAAGGVGAPFGRAAANWINKYTTKFLGNKLENPWVRFGNGAVVGIGSSPVFGFFGGIGAGVVSGDWSETLGNPHSWVGGVAHGGFGGGAKGYFGNNRFGGKGFEVEWKLPGGGCVGARSGAGRVFVRSGWGRIPGLPQRVRGRARHDRGIAGRIEQRAGWRSGRLGWFPFVRPRGGIAWGRTGFAGDAPGLVYRGSQFGGAGHAAFRW</sequence>
<protein>
    <recommendedName>
        <fullName evidence="1">Outer membrane channel protein CpnT-like N-terminal domain-containing protein</fullName>
    </recommendedName>
</protein>
<dbReference type="STRING" id="1210086.GCA_001613105_01195"/>
<comment type="caution">
    <text evidence="2">The sequence shown here is derived from an EMBL/GenBank/DDBJ whole genome shotgun (WGS) entry which is preliminary data.</text>
</comment>
<evidence type="ECO:0000313" key="3">
    <source>
        <dbReference type="Proteomes" id="UP000254869"/>
    </source>
</evidence>
<name>A0A370IBV9_9NOCA</name>
<evidence type="ECO:0000259" key="1">
    <source>
        <dbReference type="Pfam" id="PF25547"/>
    </source>
</evidence>
<evidence type="ECO:0000313" key="2">
    <source>
        <dbReference type="EMBL" id="RDI68218.1"/>
    </source>
</evidence>
<proteinExistence type="predicted"/>